<dbReference type="Proteomes" id="UP001485043">
    <property type="component" value="Unassembled WGS sequence"/>
</dbReference>
<accession>A0AAW1T423</accession>
<dbReference type="EMBL" id="JALJOV010000374">
    <property type="protein sequence ID" value="KAK9864265.1"/>
    <property type="molecule type" value="Genomic_DNA"/>
</dbReference>
<organism evidence="1 2">
    <name type="scientific">Apatococcus fuscideae</name>
    <dbReference type="NCBI Taxonomy" id="2026836"/>
    <lineage>
        <taxon>Eukaryota</taxon>
        <taxon>Viridiplantae</taxon>
        <taxon>Chlorophyta</taxon>
        <taxon>core chlorophytes</taxon>
        <taxon>Trebouxiophyceae</taxon>
        <taxon>Chlorellales</taxon>
        <taxon>Chlorellaceae</taxon>
        <taxon>Apatococcus</taxon>
    </lineage>
</organism>
<gene>
    <name evidence="1" type="ORF">WJX84_005451</name>
</gene>
<proteinExistence type="predicted"/>
<evidence type="ECO:0000313" key="2">
    <source>
        <dbReference type="Proteomes" id="UP001485043"/>
    </source>
</evidence>
<evidence type="ECO:0000313" key="1">
    <source>
        <dbReference type="EMBL" id="KAK9864265.1"/>
    </source>
</evidence>
<sequence>MSGNIRQTVPSVFARLSAPVDCTQARCPSSGHCHGPLGRAALRRYSATLTAELRRSVPKELTESRGVAFGYIDSHDVVSTRLAQLNGVALLEPQDMAHASRPLSSCPPQLNESFFAC</sequence>
<keyword evidence="2" id="KW-1185">Reference proteome</keyword>
<reference evidence="1 2" key="1">
    <citation type="journal article" date="2024" name="Nat. Commun.">
        <title>Phylogenomics reveals the evolutionary origins of lichenization in chlorophyte algae.</title>
        <authorList>
            <person name="Puginier C."/>
            <person name="Libourel C."/>
            <person name="Otte J."/>
            <person name="Skaloud P."/>
            <person name="Haon M."/>
            <person name="Grisel S."/>
            <person name="Petersen M."/>
            <person name="Berrin J.G."/>
            <person name="Delaux P.M."/>
            <person name="Dal Grande F."/>
            <person name="Keller J."/>
        </authorList>
    </citation>
    <scope>NUCLEOTIDE SEQUENCE [LARGE SCALE GENOMIC DNA]</scope>
    <source>
        <strain evidence="1 2">SAG 2523</strain>
    </source>
</reference>
<protein>
    <submittedName>
        <fullName evidence="1">Uncharacterized protein</fullName>
    </submittedName>
</protein>
<name>A0AAW1T423_9CHLO</name>
<comment type="caution">
    <text evidence="1">The sequence shown here is derived from an EMBL/GenBank/DDBJ whole genome shotgun (WGS) entry which is preliminary data.</text>
</comment>
<dbReference type="AlphaFoldDB" id="A0AAW1T423"/>